<gene>
    <name evidence="1" type="ORF">SDC9_176259</name>
</gene>
<accession>A0A645GXR0</accession>
<reference evidence="1" key="1">
    <citation type="submission" date="2019-08" db="EMBL/GenBank/DDBJ databases">
        <authorList>
            <person name="Kucharzyk K."/>
            <person name="Murdoch R.W."/>
            <person name="Higgins S."/>
            <person name="Loffler F."/>
        </authorList>
    </citation>
    <scope>NUCLEOTIDE SEQUENCE</scope>
</reference>
<dbReference type="EMBL" id="VSSQ01079245">
    <property type="protein sequence ID" value="MPN28814.1"/>
    <property type="molecule type" value="Genomic_DNA"/>
</dbReference>
<organism evidence="1">
    <name type="scientific">bioreactor metagenome</name>
    <dbReference type="NCBI Taxonomy" id="1076179"/>
    <lineage>
        <taxon>unclassified sequences</taxon>
        <taxon>metagenomes</taxon>
        <taxon>ecological metagenomes</taxon>
    </lineage>
</organism>
<comment type="caution">
    <text evidence="1">The sequence shown here is derived from an EMBL/GenBank/DDBJ whole genome shotgun (WGS) entry which is preliminary data.</text>
</comment>
<evidence type="ECO:0000313" key="1">
    <source>
        <dbReference type="EMBL" id="MPN28814.1"/>
    </source>
</evidence>
<dbReference type="AlphaFoldDB" id="A0A645GXR0"/>
<name>A0A645GXR0_9ZZZZ</name>
<proteinExistence type="predicted"/>
<sequence length="82" mass="9225">MAESFNIGKSHKLISIEGDHRFTGLDLFSNIFSTTLGDTCAACLRRFVNQIANLLRITYVAAVGYMNNYIHPKTIKNLKGCW</sequence>
<protein>
    <submittedName>
        <fullName evidence="1">Uncharacterized protein</fullName>
    </submittedName>
</protein>